<gene>
    <name evidence="4" type="primary">ybgF</name>
    <name evidence="1" type="synonym">cpoB</name>
    <name evidence="4" type="ORF">IPN75_15815</name>
</gene>
<accession>A0A9D7LWZ1</accession>
<protein>
    <recommendedName>
        <fullName evidence="1">Cell division coordinator CpoB</fullName>
    </recommendedName>
</protein>
<dbReference type="GO" id="GO:0043093">
    <property type="term" value="P:FtsZ-dependent cytokinesis"/>
    <property type="evidence" value="ECO:0007669"/>
    <property type="project" value="UniProtKB-UniRule"/>
</dbReference>
<dbReference type="GO" id="GO:0030288">
    <property type="term" value="C:outer membrane-bounded periplasmic space"/>
    <property type="evidence" value="ECO:0007669"/>
    <property type="project" value="UniProtKB-UniRule"/>
</dbReference>
<evidence type="ECO:0000313" key="4">
    <source>
        <dbReference type="EMBL" id="MBK8891732.1"/>
    </source>
</evidence>
<dbReference type="Pfam" id="PF13174">
    <property type="entry name" value="TPR_6"/>
    <property type="match status" value="1"/>
</dbReference>
<feature type="coiled-coil region" evidence="1">
    <location>
        <begin position="50"/>
        <end position="84"/>
    </location>
</feature>
<dbReference type="EMBL" id="JADKBR010000019">
    <property type="protein sequence ID" value="MBK8891732.1"/>
    <property type="molecule type" value="Genomic_DNA"/>
</dbReference>
<dbReference type="Gene3D" id="1.20.5.110">
    <property type="match status" value="1"/>
</dbReference>
<dbReference type="Pfam" id="PF14559">
    <property type="entry name" value="TPR_19"/>
    <property type="match status" value="1"/>
</dbReference>
<dbReference type="AlphaFoldDB" id="A0A9D7LWZ1"/>
<evidence type="ECO:0000313" key="5">
    <source>
        <dbReference type="Proteomes" id="UP000808146"/>
    </source>
</evidence>
<keyword evidence="1" id="KW-0574">Periplasm</keyword>
<name>A0A9D7LWZ1_9RHOO</name>
<dbReference type="SUPFAM" id="SSF48452">
    <property type="entry name" value="TPR-like"/>
    <property type="match status" value="1"/>
</dbReference>
<feature type="signal peptide" evidence="1">
    <location>
        <begin position="1"/>
        <end position="20"/>
    </location>
</feature>
<feature type="chain" id="PRO_5039767461" description="Cell division coordinator CpoB" evidence="1">
    <location>
        <begin position="21"/>
        <end position="245"/>
    </location>
</feature>
<dbReference type="InterPro" id="IPR019734">
    <property type="entry name" value="TPR_rpt"/>
</dbReference>
<organism evidence="4 5">
    <name type="scientific">Candidatus Dechloromonas phosphorivorans</name>
    <dbReference type="NCBI Taxonomy" id="2899244"/>
    <lineage>
        <taxon>Bacteria</taxon>
        <taxon>Pseudomonadati</taxon>
        <taxon>Pseudomonadota</taxon>
        <taxon>Betaproteobacteria</taxon>
        <taxon>Rhodocyclales</taxon>
        <taxon>Azonexaceae</taxon>
        <taxon>Dechloromonas</taxon>
    </lineage>
</organism>
<feature type="region of interest" description="Disordered" evidence="2">
    <location>
        <begin position="102"/>
        <end position="125"/>
    </location>
</feature>
<dbReference type="GO" id="GO:0070206">
    <property type="term" value="P:protein trimerization"/>
    <property type="evidence" value="ECO:0007669"/>
    <property type="project" value="InterPro"/>
</dbReference>
<proteinExistence type="inferred from homology"/>
<keyword evidence="1" id="KW-0132">Cell division</keyword>
<evidence type="ECO:0000256" key="2">
    <source>
        <dbReference type="SAM" id="MobiDB-lite"/>
    </source>
</evidence>
<comment type="subcellular location">
    <subcellularLocation>
        <location evidence="1">Periplasm</location>
    </subcellularLocation>
</comment>
<comment type="caution">
    <text evidence="4">The sequence shown here is derived from an EMBL/GenBank/DDBJ whole genome shotgun (WGS) entry which is preliminary data.</text>
</comment>
<reference evidence="4" key="1">
    <citation type="submission" date="2020-10" db="EMBL/GenBank/DDBJ databases">
        <title>Connecting structure to function with the recovery of over 1000 high-quality activated sludge metagenome-assembled genomes encoding full-length rRNA genes using long-read sequencing.</title>
        <authorList>
            <person name="Singleton C.M."/>
            <person name="Petriglieri F."/>
            <person name="Kristensen J.M."/>
            <person name="Kirkegaard R.H."/>
            <person name="Michaelsen T.Y."/>
            <person name="Andersen M.H."/>
            <person name="Karst S.M."/>
            <person name="Dueholm M.S."/>
            <person name="Nielsen P.H."/>
            <person name="Albertsen M."/>
        </authorList>
    </citation>
    <scope>NUCLEOTIDE SEQUENCE</scope>
    <source>
        <strain evidence="4">OdNE_18-Q3-R46-58_BAT3C.305</strain>
    </source>
</reference>
<dbReference type="Proteomes" id="UP000808146">
    <property type="component" value="Unassembled WGS sequence"/>
</dbReference>
<dbReference type="NCBIfam" id="TIGR02795">
    <property type="entry name" value="tol_pal_ybgF"/>
    <property type="match status" value="1"/>
</dbReference>
<dbReference type="InterPro" id="IPR034706">
    <property type="entry name" value="CpoB"/>
</dbReference>
<keyword evidence="1" id="KW-0175">Coiled coil</keyword>
<dbReference type="InterPro" id="IPR032519">
    <property type="entry name" value="YbgF_tri"/>
</dbReference>
<dbReference type="Pfam" id="PF16331">
    <property type="entry name" value="TolA_bind_tri"/>
    <property type="match status" value="1"/>
</dbReference>
<evidence type="ECO:0000259" key="3">
    <source>
        <dbReference type="Pfam" id="PF16331"/>
    </source>
</evidence>
<feature type="domain" description="YbgF trimerisation" evidence="3">
    <location>
        <begin position="44"/>
        <end position="103"/>
    </location>
</feature>
<dbReference type="InterPro" id="IPR014162">
    <property type="entry name" value="CpoB_C"/>
</dbReference>
<comment type="similarity">
    <text evidence="1">Belongs to the CpoB family.</text>
</comment>
<dbReference type="InterPro" id="IPR011990">
    <property type="entry name" value="TPR-like_helical_dom_sf"/>
</dbReference>
<dbReference type="Gene3D" id="1.25.40.10">
    <property type="entry name" value="Tetratricopeptide repeat domain"/>
    <property type="match status" value="1"/>
</dbReference>
<sequence length="245" mass="26950" precursor="true">MQLARIALLIAALGASHVQAGMFDDEEARRQIKDLTIKSDARFDQQGQAQLDLANQLQRQSEEIARLRGQVETLSHELETAKKRQQDFYLDLDTRLRKFEPTAGGSAAVDPASGGNSPAADPARESKDYEAALNQFKAAKYKEAAWAFSAFVKKYPDSSLAPNAQFWLGNAWVAQRNCAKAVEAHSVVTTRWADSPKAPDSWLAMASCQQEMGNPAVARRSLETAIAKYPNSPAADTARQRLKTK</sequence>
<evidence type="ECO:0000256" key="1">
    <source>
        <dbReference type="HAMAP-Rule" id="MF_02066"/>
    </source>
</evidence>
<comment type="function">
    <text evidence="1">Mediates coordination of peptidoglycan synthesis and outer membrane constriction during cell division.</text>
</comment>
<keyword evidence="1" id="KW-0732">Signal</keyword>
<dbReference type="HAMAP" id="MF_02066">
    <property type="entry name" value="CpoB"/>
    <property type="match status" value="1"/>
</dbReference>
<keyword evidence="1" id="KW-0131">Cell cycle</keyword>